<accession>A0A915JPP4</accession>
<evidence type="ECO:0000313" key="1">
    <source>
        <dbReference type="Proteomes" id="UP000887565"/>
    </source>
</evidence>
<dbReference type="Proteomes" id="UP000887565">
    <property type="component" value="Unplaced"/>
</dbReference>
<reference evidence="2" key="1">
    <citation type="submission" date="2022-11" db="UniProtKB">
        <authorList>
            <consortium name="WormBaseParasite"/>
        </authorList>
    </citation>
    <scope>IDENTIFICATION</scope>
</reference>
<dbReference type="AntiFam" id="ANF00248">
    <property type="entry name" value="Shadow ORF (opposite ppsD)"/>
</dbReference>
<organism evidence="1 2">
    <name type="scientific">Romanomermis culicivorax</name>
    <name type="common">Nematode worm</name>
    <dbReference type="NCBI Taxonomy" id="13658"/>
    <lineage>
        <taxon>Eukaryota</taxon>
        <taxon>Metazoa</taxon>
        <taxon>Ecdysozoa</taxon>
        <taxon>Nematoda</taxon>
        <taxon>Enoplea</taxon>
        <taxon>Dorylaimia</taxon>
        <taxon>Mermithida</taxon>
        <taxon>Mermithoidea</taxon>
        <taxon>Mermithidae</taxon>
        <taxon>Romanomermis</taxon>
    </lineage>
</organism>
<dbReference type="WBParaSite" id="nRc.2.0.1.t27891-RA">
    <property type="protein sequence ID" value="nRc.2.0.1.t27891-RA"/>
    <property type="gene ID" value="nRc.2.0.1.g27891"/>
</dbReference>
<protein>
    <submittedName>
        <fullName evidence="2">Uncharacterized protein</fullName>
    </submittedName>
</protein>
<evidence type="ECO:0000313" key="2">
    <source>
        <dbReference type="WBParaSite" id="nRc.2.0.1.t27891-RA"/>
    </source>
</evidence>
<proteinExistence type="predicted"/>
<dbReference type="AlphaFoldDB" id="A0A915JPP4"/>
<keyword evidence="1" id="KW-1185">Reference proteome</keyword>
<sequence length="124" mass="13794">MLRHQSIQIFVEIFVFEITWVLAPPKPNELIPMIPASIGVFSVTTFIRPSNKAGMLGSQAAGWFRVPHIGLDRADQQGGLAILAQDFGHGVRFLRITHLGSRAVAFDVIHVSRFDAGFRINRTQ</sequence>
<name>A0A915JPP4_ROMCU</name>